<comment type="function">
    <text evidence="8">Transfers a GMP moiety from GTP to Mo-molybdopterin (Mo-MPT) cofactor (Moco or molybdenum cofactor) to form Mo-molybdopterin guanine dinucleotide (Mo-MGD) cofactor.</text>
</comment>
<comment type="catalytic activity">
    <reaction evidence="8">
        <text>Mo-molybdopterin + GTP + H(+) = Mo-molybdopterin guanine dinucleotide + diphosphate</text>
        <dbReference type="Rhea" id="RHEA:34243"/>
        <dbReference type="ChEBI" id="CHEBI:15378"/>
        <dbReference type="ChEBI" id="CHEBI:33019"/>
        <dbReference type="ChEBI" id="CHEBI:37565"/>
        <dbReference type="ChEBI" id="CHEBI:71302"/>
        <dbReference type="ChEBI" id="CHEBI:71310"/>
        <dbReference type="EC" id="2.7.7.77"/>
    </reaction>
</comment>
<dbReference type="InterPro" id="IPR029044">
    <property type="entry name" value="Nucleotide-diphossugar_trans"/>
</dbReference>
<evidence type="ECO:0000256" key="2">
    <source>
        <dbReference type="ARBA" id="ARBA00022679"/>
    </source>
</evidence>
<feature type="binding site" evidence="8">
    <location>
        <position position="85"/>
    </location>
    <ligand>
        <name>GTP</name>
        <dbReference type="ChEBI" id="CHEBI:37565"/>
    </ligand>
</feature>
<dbReference type="CDD" id="cd02503">
    <property type="entry name" value="MobA"/>
    <property type="match status" value="1"/>
</dbReference>
<keyword evidence="6 8" id="KW-0342">GTP-binding</keyword>
<comment type="domain">
    <text evidence="8">The N-terminal domain determines nucleotide recognition and specific binding, while the C-terminal domain determines the specific binding to the target protein.</text>
</comment>
<dbReference type="InterPro" id="IPR025877">
    <property type="entry name" value="MobA-like_NTP_Trfase"/>
</dbReference>
<keyword evidence="7 8" id="KW-0501">Molybdenum cofactor biosynthesis</keyword>
<evidence type="ECO:0000256" key="7">
    <source>
        <dbReference type="ARBA" id="ARBA00023150"/>
    </source>
</evidence>
<dbReference type="STRING" id="592015.HMPREF1705_03636"/>
<dbReference type="SUPFAM" id="SSF53448">
    <property type="entry name" value="Nucleotide-diphospho-sugar transferases"/>
    <property type="match status" value="1"/>
</dbReference>
<evidence type="ECO:0000313" key="11">
    <source>
        <dbReference type="Proteomes" id="UP000005273"/>
    </source>
</evidence>
<dbReference type="Proteomes" id="UP000005273">
    <property type="component" value="Unassembled WGS sequence"/>
</dbReference>
<keyword evidence="2 8" id="KW-0808">Transferase</keyword>
<dbReference type="GO" id="GO:0006777">
    <property type="term" value="P:Mo-molybdopterin cofactor biosynthetic process"/>
    <property type="evidence" value="ECO:0007669"/>
    <property type="project" value="UniProtKB-KW"/>
</dbReference>
<name>A0A0T5XDP0_9BACT</name>
<keyword evidence="11" id="KW-1185">Reference proteome</keyword>
<proteinExistence type="inferred from homology"/>
<evidence type="ECO:0000313" key="10">
    <source>
        <dbReference type="EMBL" id="KRT36356.1"/>
    </source>
</evidence>
<comment type="cofactor">
    <cofactor evidence="8">
        <name>Mg(2+)</name>
        <dbReference type="ChEBI" id="CHEBI:18420"/>
    </cofactor>
</comment>
<accession>A0A0T5XDP0</accession>
<comment type="caution">
    <text evidence="10">The sequence shown here is derived from an EMBL/GenBank/DDBJ whole genome shotgun (WGS) entry which is preliminary data.</text>
</comment>
<gene>
    <name evidence="8" type="primary">mobA</name>
    <name evidence="10" type="ORF">HMPREF1705_03636</name>
</gene>
<dbReference type="EMBL" id="ACJX03000001">
    <property type="protein sequence ID" value="KRT36356.1"/>
    <property type="molecule type" value="Genomic_DNA"/>
</dbReference>
<dbReference type="RefSeq" id="WP_009200956.1">
    <property type="nucleotide sequence ID" value="NZ_ACJX03000001.1"/>
</dbReference>
<comment type="subcellular location">
    <subcellularLocation>
        <location evidence="8">Cytoplasm</location>
    </subcellularLocation>
</comment>
<feature type="binding site" evidence="8">
    <location>
        <position position="114"/>
    </location>
    <ligand>
        <name>GTP</name>
        <dbReference type="ChEBI" id="CHEBI:37565"/>
    </ligand>
</feature>
<dbReference type="GO" id="GO:0005525">
    <property type="term" value="F:GTP binding"/>
    <property type="evidence" value="ECO:0007669"/>
    <property type="project" value="UniProtKB-UniRule"/>
</dbReference>
<feature type="binding site" evidence="8">
    <location>
        <position position="30"/>
    </location>
    <ligand>
        <name>GTP</name>
        <dbReference type="ChEBI" id="CHEBI:37565"/>
    </ligand>
</feature>
<evidence type="ECO:0000256" key="1">
    <source>
        <dbReference type="ARBA" id="ARBA00022490"/>
    </source>
</evidence>
<keyword evidence="1 8" id="KW-0963">Cytoplasm</keyword>
<evidence type="ECO:0000256" key="8">
    <source>
        <dbReference type="HAMAP-Rule" id="MF_00316"/>
    </source>
</evidence>
<keyword evidence="5 8" id="KW-0460">Magnesium</keyword>
<dbReference type="GO" id="GO:0005737">
    <property type="term" value="C:cytoplasm"/>
    <property type="evidence" value="ECO:0007669"/>
    <property type="project" value="UniProtKB-SubCell"/>
</dbReference>
<dbReference type="HAMAP" id="MF_00316">
    <property type="entry name" value="MobA"/>
    <property type="match status" value="1"/>
</dbReference>
<evidence type="ECO:0000256" key="3">
    <source>
        <dbReference type="ARBA" id="ARBA00022723"/>
    </source>
</evidence>
<organism evidence="10 11">
    <name type="scientific">Acetomicrobium hydrogeniformans ATCC BAA-1850</name>
    <dbReference type="NCBI Taxonomy" id="592015"/>
    <lineage>
        <taxon>Bacteria</taxon>
        <taxon>Thermotogati</taxon>
        <taxon>Synergistota</taxon>
        <taxon>Synergistia</taxon>
        <taxon>Synergistales</taxon>
        <taxon>Acetomicrobiaceae</taxon>
        <taxon>Acetomicrobium</taxon>
    </lineage>
</organism>
<dbReference type="GO" id="GO:0061603">
    <property type="term" value="F:molybdenum cofactor guanylyltransferase activity"/>
    <property type="evidence" value="ECO:0007669"/>
    <property type="project" value="UniProtKB-EC"/>
</dbReference>
<keyword evidence="3 8" id="KW-0479">Metal-binding</keyword>
<feature type="binding site" evidence="8">
    <location>
        <position position="114"/>
    </location>
    <ligand>
        <name>Mg(2+)</name>
        <dbReference type="ChEBI" id="CHEBI:18420"/>
    </ligand>
</feature>
<dbReference type="InterPro" id="IPR013482">
    <property type="entry name" value="Molybde_CF_guanTrfase"/>
</dbReference>
<feature type="domain" description="MobA-like NTP transferase" evidence="9">
    <location>
        <begin position="15"/>
        <end position="169"/>
    </location>
</feature>
<dbReference type="PANTHER" id="PTHR19136:SF81">
    <property type="entry name" value="MOLYBDENUM COFACTOR GUANYLYLTRANSFERASE"/>
    <property type="match status" value="1"/>
</dbReference>
<protein>
    <recommendedName>
        <fullName evidence="8">Probable molybdenum cofactor guanylyltransferase</fullName>
        <shortName evidence="8">MoCo guanylyltransferase</shortName>
        <ecNumber evidence="8">2.7.7.77</ecNumber>
    </recommendedName>
    <alternativeName>
        <fullName evidence="8">GTP:molybdopterin guanylyltransferase</fullName>
    </alternativeName>
    <alternativeName>
        <fullName evidence="8">Mo-MPT guanylyltransferase</fullName>
    </alternativeName>
    <alternativeName>
        <fullName evidence="8">Molybdopterin guanylyltransferase</fullName>
    </alternativeName>
    <alternativeName>
        <fullName evidence="8">Molybdopterin-guanine dinucleotide synthase</fullName>
        <shortName evidence="8">MGD synthase</shortName>
    </alternativeName>
</protein>
<dbReference type="EC" id="2.7.7.77" evidence="8"/>
<evidence type="ECO:0000256" key="4">
    <source>
        <dbReference type="ARBA" id="ARBA00022741"/>
    </source>
</evidence>
<dbReference type="eggNOG" id="COG0746">
    <property type="taxonomic scope" value="Bacteria"/>
</dbReference>
<comment type="similarity">
    <text evidence="8">Belongs to the MobA family.</text>
</comment>
<dbReference type="AlphaFoldDB" id="A0A0T5XDP0"/>
<dbReference type="OrthoDB" id="9788394at2"/>
<sequence>MDLKAKEDALSDVTAVILAGGKGSRVGHNKAFIKLGHTYLLELVLQNMSKIFDDIIVVTSRCDYDRILSIHSSMPPCYHINVICDSDAGQGPLLGLLEALRVSKKEWLFLAGCDMPFINRSLVKHIYGLKNGNSQAVVPRFKGFLEPLHAFYHRSCLKEAEIIYGHGKRKIKDFYPFVNLSISEESDMNAVKNYHRSFFNINDFYDLARAEKMLLPYPHGGFEEIFVNESDFRNLRLPETPLS</sequence>
<reference evidence="11" key="1">
    <citation type="submission" date="2012-09" db="EMBL/GenBank/DDBJ databases">
        <authorList>
            <person name="Weinstock G."/>
            <person name="Sodergren E."/>
            <person name="Clifton S."/>
            <person name="Fulton L."/>
            <person name="Fulton B."/>
            <person name="Courtney L."/>
            <person name="Fronick C."/>
            <person name="Harrison M."/>
            <person name="Strong C."/>
            <person name="Farmer C."/>
            <person name="Delehaunty K."/>
            <person name="Markovic C."/>
            <person name="Hall O."/>
            <person name="Minx P."/>
            <person name="Tomlinson C."/>
            <person name="Mitreva M."/>
            <person name="Nelson J."/>
            <person name="Hou S."/>
            <person name="Wollam A."/>
            <person name="Pepin K.H."/>
            <person name="Johnson M."/>
            <person name="Bhonagiri V."/>
            <person name="Nash W.E."/>
            <person name="Suruliraj S."/>
            <person name="Warren W."/>
            <person name="Chinwalla A."/>
            <person name="Mardis E.R."/>
            <person name="Wilson R.K."/>
        </authorList>
    </citation>
    <scope>NUCLEOTIDE SEQUENCE [LARGE SCALE GENOMIC DNA]</scope>
    <source>
        <strain evidence="11">OS1</strain>
    </source>
</reference>
<evidence type="ECO:0000259" key="9">
    <source>
        <dbReference type="Pfam" id="PF12804"/>
    </source>
</evidence>
<feature type="binding site" evidence="8">
    <location>
        <begin position="18"/>
        <end position="20"/>
    </location>
    <ligand>
        <name>GTP</name>
        <dbReference type="ChEBI" id="CHEBI:37565"/>
    </ligand>
</feature>
<keyword evidence="4 8" id="KW-0547">Nucleotide-binding</keyword>
<dbReference type="PANTHER" id="PTHR19136">
    <property type="entry name" value="MOLYBDENUM COFACTOR GUANYLYLTRANSFERASE"/>
    <property type="match status" value="1"/>
</dbReference>
<dbReference type="GO" id="GO:0046872">
    <property type="term" value="F:metal ion binding"/>
    <property type="evidence" value="ECO:0007669"/>
    <property type="project" value="UniProtKB-KW"/>
</dbReference>
<evidence type="ECO:0000256" key="6">
    <source>
        <dbReference type="ARBA" id="ARBA00023134"/>
    </source>
</evidence>
<dbReference type="Gene3D" id="3.90.550.10">
    <property type="entry name" value="Spore Coat Polysaccharide Biosynthesis Protein SpsA, Chain A"/>
    <property type="match status" value="1"/>
</dbReference>
<dbReference type="Pfam" id="PF12804">
    <property type="entry name" value="NTP_transf_3"/>
    <property type="match status" value="1"/>
</dbReference>
<comment type="caution">
    <text evidence="8">Lacks conserved residue(s) required for the propagation of feature annotation.</text>
</comment>
<evidence type="ECO:0000256" key="5">
    <source>
        <dbReference type="ARBA" id="ARBA00022842"/>
    </source>
</evidence>